<comment type="subcellular location">
    <subcellularLocation>
        <location evidence="1">Apical cell membrane</location>
        <topology evidence="1">Multi-pass membrane protein</topology>
    </subcellularLocation>
    <subcellularLocation>
        <location evidence="17">Membrane</location>
        <topology evidence="17">Multi-pass membrane protein</topology>
    </subcellularLocation>
</comment>
<organism evidence="19 20">
    <name type="scientific">Sander lucioperca</name>
    <name type="common">Pike-perch</name>
    <name type="synonym">Perca lucioperca</name>
    <dbReference type="NCBI Taxonomy" id="283035"/>
    <lineage>
        <taxon>Eukaryota</taxon>
        <taxon>Metazoa</taxon>
        <taxon>Chordata</taxon>
        <taxon>Craniata</taxon>
        <taxon>Vertebrata</taxon>
        <taxon>Euteleostomi</taxon>
        <taxon>Actinopterygii</taxon>
        <taxon>Neopterygii</taxon>
        <taxon>Teleostei</taxon>
        <taxon>Neoteleostei</taxon>
        <taxon>Acanthomorphata</taxon>
        <taxon>Eupercaria</taxon>
        <taxon>Perciformes</taxon>
        <taxon>Percoidei</taxon>
        <taxon>Percidae</taxon>
        <taxon>Luciopercinae</taxon>
        <taxon>Sander</taxon>
    </lineage>
</organism>
<feature type="region of interest" description="Disordered" evidence="18">
    <location>
        <begin position="283"/>
        <end position="310"/>
    </location>
</feature>
<name>A0A8D0DAZ8_SANLU</name>
<evidence type="ECO:0000256" key="13">
    <source>
        <dbReference type="ARBA" id="ARBA00023170"/>
    </source>
</evidence>
<evidence type="ECO:0000256" key="12">
    <source>
        <dbReference type="ARBA" id="ARBA00023136"/>
    </source>
</evidence>
<keyword evidence="11" id="KW-0406">Ion transport</keyword>
<dbReference type="GO" id="GO:0005315">
    <property type="term" value="F:phosphate transmembrane transporter activity"/>
    <property type="evidence" value="ECO:0007669"/>
    <property type="project" value="InterPro"/>
</dbReference>
<reference evidence="19" key="1">
    <citation type="submission" date="2025-08" db="UniProtKB">
        <authorList>
            <consortium name="Ensembl"/>
        </authorList>
    </citation>
    <scope>IDENTIFICATION</scope>
</reference>
<evidence type="ECO:0000256" key="9">
    <source>
        <dbReference type="ARBA" id="ARBA00022989"/>
    </source>
</evidence>
<keyword evidence="13" id="KW-0675">Receptor</keyword>
<evidence type="ECO:0000313" key="20">
    <source>
        <dbReference type="Proteomes" id="UP000694568"/>
    </source>
</evidence>
<feature type="transmembrane region" description="Helical" evidence="17">
    <location>
        <begin position="117"/>
        <end position="138"/>
    </location>
</feature>
<dbReference type="Proteomes" id="UP000694568">
    <property type="component" value="Unplaced"/>
</dbReference>
<dbReference type="InterPro" id="IPR001204">
    <property type="entry name" value="Phos_transporter"/>
</dbReference>
<reference evidence="19" key="2">
    <citation type="submission" date="2025-09" db="UniProtKB">
        <authorList>
            <consortium name="Ensembl"/>
        </authorList>
    </citation>
    <scope>IDENTIFICATION</scope>
</reference>
<protein>
    <recommendedName>
        <fullName evidence="17">Phosphate transporter</fullName>
    </recommendedName>
</protein>
<evidence type="ECO:0000256" key="8">
    <source>
        <dbReference type="ARBA" id="ARBA00022847"/>
    </source>
</evidence>
<evidence type="ECO:0000256" key="7">
    <source>
        <dbReference type="ARBA" id="ARBA00022692"/>
    </source>
</evidence>
<keyword evidence="8" id="KW-0769">Symport</keyword>
<dbReference type="Pfam" id="PF01384">
    <property type="entry name" value="PHO4"/>
    <property type="match status" value="1"/>
</dbReference>
<evidence type="ECO:0000256" key="3">
    <source>
        <dbReference type="ARBA" id="ARBA00011738"/>
    </source>
</evidence>
<keyword evidence="4 17" id="KW-0813">Transport</keyword>
<gene>
    <name evidence="19" type="primary">slc20a2</name>
</gene>
<dbReference type="Ensembl" id="ENSSLUT00000047573.1">
    <property type="protein sequence ID" value="ENSSLUP00000046149.1"/>
    <property type="gene ID" value="ENSSLUG00000020314.1"/>
</dbReference>
<evidence type="ECO:0000256" key="4">
    <source>
        <dbReference type="ARBA" id="ARBA00022448"/>
    </source>
</evidence>
<comment type="function">
    <text evidence="17">Sodium-phosphate symporter.</text>
</comment>
<evidence type="ECO:0000256" key="6">
    <source>
        <dbReference type="ARBA" id="ARBA00022592"/>
    </source>
</evidence>
<evidence type="ECO:0000256" key="17">
    <source>
        <dbReference type="RuleBase" id="RU363058"/>
    </source>
</evidence>
<sequence>MDLTPYLWMVILGFIIAFILAFSVGANDVANSFGTAVGSGVVTLKQACILASIFETLGSMLLGAKVGETIRKGIIDVNLYNETVPVLMAGEVSAMVGSAVWQLIASFLKLPISGTHCIVGATIGFSMVAIGTKGVQWMELVKIVSSWFISPLLSGLMSGFLFLLIRHFILRKDDSVPNGLRALPLFYATTIGINTFSILYTGAPLLGLEMLPVWAIFLITLAESLICAALVWFIVCPWMRRKIASRLKKEQALSRISDESLDKIPEEEEESPVFKELPGAKGTDEAVLPLTGGNSERSTRDSSRTHSMTNGCLKSPISNGSFSFDGHMRSDGQVYHTVHKDSGLYKDLLHKIHLGRMDDTDRSGSNAGPADNNYRLLRRNNSYTCYTAAICGMPVQPLIRTESRDDSEKLVGEGGGRSNSVSYSKKRVRYDSYSSYCNAVAEAEIEAEEGGVEMKLATELEGVDEEGAPAPVPLDDLAEEEHEEKDKPEVFLLFHFLQILTACFGSFAHGGNDVSNAIGPLVALWMIYEQGGVMQDAATPIWLLLYGGVGICAGLWVWGRRVIQTMGKDLTPITPSSGFTIELASALTVVLASNIGIPVSTTHCKVGSVVAVGWIRSQKAVDWHLFRNIFLAWFVTVPVAGLFSAAVMALFVYGILEISSTS</sequence>
<dbReference type="PANTHER" id="PTHR11101">
    <property type="entry name" value="PHOSPHATE TRANSPORTER"/>
    <property type="match status" value="1"/>
</dbReference>
<feature type="transmembrane region" description="Helical" evidence="17">
    <location>
        <begin position="144"/>
        <end position="165"/>
    </location>
</feature>
<feature type="transmembrane region" description="Helical" evidence="17">
    <location>
        <begin position="213"/>
        <end position="239"/>
    </location>
</feature>
<keyword evidence="12 17" id="KW-0472">Membrane</keyword>
<feature type="transmembrane region" description="Helical" evidence="17">
    <location>
        <begin position="490"/>
        <end position="508"/>
    </location>
</feature>
<evidence type="ECO:0000256" key="1">
    <source>
        <dbReference type="ARBA" id="ARBA00004424"/>
    </source>
</evidence>
<evidence type="ECO:0000256" key="5">
    <source>
        <dbReference type="ARBA" id="ARBA00022475"/>
    </source>
</evidence>
<feature type="transmembrane region" description="Helical" evidence="17">
    <location>
        <begin position="629"/>
        <end position="656"/>
    </location>
</feature>
<keyword evidence="6 17" id="KW-0592">Phosphate transport</keyword>
<keyword evidence="9 17" id="KW-1133">Transmembrane helix</keyword>
<evidence type="ECO:0000256" key="14">
    <source>
        <dbReference type="ARBA" id="ARBA00023180"/>
    </source>
</evidence>
<keyword evidence="15" id="KW-0739">Sodium transport</keyword>
<keyword evidence="7 17" id="KW-0812">Transmembrane</keyword>
<evidence type="ECO:0000256" key="16">
    <source>
        <dbReference type="ARBA" id="ARBA00035083"/>
    </source>
</evidence>
<evidence type="ECO:0000256" key="18">
    <source>
        <dbReference type="SAM" id="MobiDB-lite"/>
    </source>
</evidence>
<evidence type="ECO:0000256" key="15">
    <source>
        <dbReference type="ARBA" id="ARBA00023201"/>
    </source>
</evidence>
<keyword evidence="14" id="KW-0325">Glycoprotein</keyword>
<comment type="catalytic activity">
    <reaction evidence="16">
        <text>2 Na(+)(out) + phosphate(out) = 2 Na(+)(in) + phosphate(in)</text>
        <dbReference type="Rhea" id="RHEA:71259"/>
        <dbReference type="ChEBI" id="CHEBI:29101"/>
        <dbReference type="ChEBI" id="CHEBI:43474"/>
    </reaction>
</comment>
<keyword evidence="10" id="KW-0915">Sodium</keyword>
<evidence type="ECO:0000256" key="2">
    <source>
        <dbReference type="ARBA" id="ARBA00009916"/>
    </source>
</evidence>
<dbReference type="GO" id="GO:0016324">
    <property type="term" value="C:apical plasma membrane"/>
    <property type="evidence" value="ECO:0007669"/>
    <property type="project" value="UniProtKB-SubCell"/>
</dbReference>
<feature type="transmembrane region" description="Helical" evidence="17">
    <location>
        <begin position="541"/>
        <end position="558"/>
    </location>
</feature>
<evidence type="ECO:0000256" key="11">
    <source>
        <dbReference type="ARBA" id="ARBA00023065"/>
    </source>
</evidence>
<dbReference type="AlphaFoldDB" id="A0A8D0DAZ8"/>
<comment type="subunit">
    <text evidence="3">Homodimer.</text>
</comment>
<dbReference type="GO" id="GO:0006814">
    <property type="term" value="P:sodium ion transport"/>
    <property type="evidence" value="ECO:0007669"/>
    <property type="project" value="UniProtKB-KW"/>
</dbReference>
<accession>A0A8D0DAZ8</accession>
<feature type="transmembrane region" description="Helical" evidence="17">
    <location>
        <begin position="6"/>
        <end position="26"/>
    </location>
</feature>
<feature type="transmembrane region" description="Helical" evidence="17">
    <location>
        <begin position="185"/>
        <end position="207"/>
    </location>
</feature>
<dbReference type="GeneTree" id="ENSGT00390000014879"/>
<comment type="similarity">
    <text evidence="2 17">Belongs to the inorganic phosphate transporter (PiT) (TC 2.A.20) family.</text>
</comment>
<dbReference type="GO" id="GO:0035435">
    <property type="term" value="P:phosphate ion transmembrane transport"/>
    <property type="evidence" value="ECO:0007669"/>
    <property type="project" value="TreeGrafter"/>
</dbReference>
<evidence type="ECO:0000256" key="10">
    <source>
        <dbReference type="ARBA" id="ARBA00023053"/>
    </source>
</evidence>
<keyword evidence="20" id="KW-1185">Reference proteome</keyword>
<evidence type="ECO:0000313" key="19">
    <source>
        <dbReference type="Ensembl" id="ENSSLUP00000046149.1"/>
    </source>
</evidence>
<dbReference type="PANTHER" id="PTHR11101:SF83">
    <property type="entry name" value="SODIUM-DEPENDENT PHOSPHATE TRANSPORTER 2"/>
    <property type="match status" value="1"/>
</dbReference>
<keyword evidence="5" id="KW-1003">Cell membrane</keyword>
<dbReference type="GO" id="GO:0015293">
    <property type="term" value="F:symporter activity"/>
    <property type="evidence" value="ECO:0007669"/>
    <property type="project" value="UniProtKB-KW"/>
</dbReference>
<proteinExistence type="inferred from homology"/>